<evidence type="ECO:0000256" key="3">
    <source>
        <dbReference type="ARBA" id="ARBA00022679"/>
    </source>
</evidence>
<dbReference type="GO" id="GO:0004644">
    <property type="term" value="F:phosphoribosylglycinamide formyltransferase activity"/>
    <property type="evidence" value="ECO:0007669"/>
    <property type="project" value="UniProtKB-EC"/>
</dbReference>
<dbReference type="InterPro" id="IPR036477">
    <property type="entry name" value="Formyl_transf_N_sf"/>
</dbReference>
<dbReference type="InterPro" id="IPR002376">
    <property type="entry name" value="Formyl_transf_N"/>
</dbReference>
<comment type="pathway">
    <text evidence="1">Purine metabolism; IMP biosynthesis via de novo pathway; N(2)-formyl-N(1)-(5-phospho-D-ribosyl)glycinamide from N(1)-(5-phospho-D-ribosyl)glycinamide (10-formyl THF route): step 1/1.</text>
</comment>
<accession>A0A6J7X6E8</accession>
<dbReference type="Pfam" id="PF00551">
    <property type="entry name" value="Formyl_trans_N"/>
    <property type="match status" value="1"/>
</dbReference>
<name>A0A6J7X6E8_9CAUD</name>
<keyword evidence="3 6" id="KW-0808">Transferase</keyword>
<evidence type="ECO:0000313" key="6">
    <source>
        <dbReference type="EMBL" id="CAB5226463.1"/>
    </source>
</evidence>
<sequence>MQVDENWVAFFSQSGTELNNIIYHTGKIPAAIITNRQSDDDVNPVLKQVKDKGLINWITLPKTPESKDYKKALKPFKDPLITLHGYLRIIPKDICKKYKQIYNLHPGLITEYPDLKGKDPQIRAVKAGYNTAGVVIHKVIPAVDEGEIVSSHAINIKSLTEEEVITQLHSLGSIMWYQFFKDYEHRRNSKGN</sequence>
<keyword evidence="4" id="KW-0658">Purine biosynthesis</keyword>
<organism evidence="6">
    <name type="scientific">uncultured Caudovirales phage</name>
    <dbReference type="NCBI Taxonomy" id="2100421"/>
    <lineage>
        <taxon>Viruses</taxon>
        <taxon>Duplodnaviria</taxon>
        <taxon>Heunggongvirae</taxon>
        <taxon>Uroviricota</taxon>
        <taxon>Caudoviricetes</taxon>
        <taxon>Peduoviridae</taxon>
        <taxon>Maltschvirus</taxon>
        <taxon>Maltschvirus maltsch</taxon>
    </lineage>
</organism>
<evidence type="ECO:0000256" key="1">
    <source>
        <dbReference type="ARBA" id="ARBA00005054"/>
    </source>
</evidence>
<dbReference type="PANTHER" id="PTHR43369:SF2">
    <property type="entry name" value="PHOSPHORIBOSYLGLYCINAMIDE FORMYLTRANSFERASE"/>
    <property type="match status" value="1"/>
</dbReference>
<proteinExistence type="predicted"/>
<reference evidence="6" key="1">
    <citation type="submission" date="2020-05" db="EMBL/GenBank/DDBJ databases">
        <authorList>
            <person name="Chiriac C."/>
            <person name="Salcher M."/>
            <person name="Ghai R."/>
            <person name="Kavagutti S V."/>
        </authorList>
    </citation>
    <scope>NUCLEOTIDE SEQUENCE</scope>
</reference>
<dbReference type="EMBL" id="LR798360">
    <property type="protein sequence ID" value="CAB5226463.1"/>
    <property type="molecule type" value="Genomic_DNA"/>
</dbReference>
<protein>
    <recommendedName>
        <fullName evidence="2">phosphoribosylglycinamide formyltransferase 1</fullName>
        <ecNumber evidence="2">2.1.2.2</ecNumber>
    </recommendedName>
</protein>
<dbReference type="Gene3D" id="3.40.50.170">
    <property type="entry name" value="Formyl transferase, N-terminal domain"/>
    <property type="match status" value="1"/>
</dbReference>
<dbReference type="EC" id="2.1.2.2" evidence="2"/>
<dbReference type="GO" id="GO:0006189">
    <property type="term" value="P:'de novo' IMP biosynthetic process"/>
    <property type="evidence" value="ECO:0007669"/>
    <property type="project" value="TreeGrafter"/>
</dbReference>
<evidence type="ECO:0000259" key="5">
    <source>
        <dbReference type="Pfam" id="PF00551"/>
    </source>
</evidence>
<gene>
    <name evidence="6" type="ORF">UFOVP760_237</name>
</gene>
<dbReference type="PANTHER" id="PTHR43369">
    <property type="entry name" value="PHOSPHORIBOSYLGLYCINAMIDE FORMYLTRANSFERASE"/>
    <property type="match status" value="1"/>
</dbReference>
<evidence type="ECO:0000256" key="4">
    <source>
        <dbReference type="ARBA" id="ARBA00022755"/>
    </source>
</evidence>
<evidence type="ECO:0000256" key="2">
    <source>
        <dbReference type="ARBA" id="ARBA00012254"/>
    </source>
</evidence>
<feature type="domain" description="Formyl transferase N-terminal" evidence="5">
    <location>
        <begin position="42"/>
        <end position="171"/>
    </location>
</feature>
<dbReference type="SUPFAM" id="SSF53328">
    <property type="entry name" value="Formyltransferase"/>
    <property type="match status" value="1"/>
</dbReference>